<keyword evidence="1" id="KW-0175">Coiled coil</keyword>
<comment type="caution">
    <text evidence="2">The sequence shown here is derived from an EMBL/GenBank/DDBJ whole genome shotgun (WGS) entry which is preliminary data.</text>
</comment>
<keyword evidence="3" id="KW-1185">Reference proteome</keyword>
<gene>
    <name evidence="2" type="ORF">Mgra_00008073</name>
</gene>
<feature type="coiled-coil region" evidence="1">
    <location>
        <begin position="698"/>
        <end position="771"/>
    </location>
</feature>
<dbReference type="PANTHER" id="PTHR10682:SF10">
    <property type="entry name" value="POLYNUCLEOTIDE ADENYLYLTRANSFERASE"/>
    <property type="match status" value="1"/>
</dbReference>
<dbReference type="SUPFAM" id="SSF81631">
    <property type="entry name" value="PAP/OAS1 substrate-binding domain"/>
    <property type="match status" value="1"/>
</dbReference>
<dbReference type="GO" id="GO:0006397">
    <property type="term" value="P:mRNA processing"/>
    <property type="evidence" value="ECO:0007669"/>
    <property type="project" value="UniProtKB-KW"/>
</dbReference>
<evidence type="ECO:0000313" key="2">
    <source>
        <dbReference type="EMBL" id="KAF7632473.1"/>
    </source>
</evidence>
<dbReference type="Proteomes" id="UP000605970">
    <property type="component" value="Unassembled WGS sequence"/>
</dbReference>
<dbReference type="PANTHER" id="PTHR10682">
    <property type="entry name" value="POLY A POLYMERASE"/>
    <property type="match status" value="1"/>
</dbReference>
<evidence type="ECO:0000313" key="3">
    <source>
        <dbReference type="Proteomes" id="UP000605970"/>
    </source>
</evidence>
<protein>
    <submittedName>
        <fullName evidence="2">PAP_central domain-containing protein</fullName>
    </submittedName>
</protein>
<dbReference type="EMBL" id="JABEBT010000101">
    <property type="protein sequence ID" value="KAF7632473.1"/>
    <property type="molecule type" value="Genomic_DNA"/>
</dbReference>
<name>A0A8S9ZGM7_9BILA</name>
<proteinExistence type="predicted"/>
<feature type="coiled-coil region" evidence="1">
    <location>
        <begin position="848"/>
        <end position="882"/>
    </location>
</feature>
<accession>A0A8S9ZGM7</accession>
<reference evidence="2" key="1">
    <citation type="journal article" date="2020" name="Ecol. Evol.">
        <title>Genome structure and content of the rice root-knot nematode (Meloidogyne graminicola).</title>
        <authorList>
            <person name="Phan N.T."/>
            <person name="Danchin E.G.J."/>
            <person name="Klopp C."/>
            <person name="Perfus-Barbeoch L."/>
            <person name="Kozlowski D.K."/>
            <person name="Koutsovoulos G.D."/>
            <person name="Lopez-Roques C."/>
            <person name="Bouchez O."/>
            <person name="Zahm M."/>
            <person name="Besnard G."/>
            <person name="Bellafiore S."/>
        </authorList>
    </citation>
    <scope>NUCLEOTIDE SEQUENCE</scope>
    <source>
        <strain evidence="2">VN-18</strain>
    </source>
</reference>
<dbReference type="OrthoDB" id="5907135at2759"/>
<dbReference type="Gene3D" id="1.10.1410.10">
    <property type="match status" value="1"/>
</dbReference>
<evidence type="ECO:0000256" key="1">
    <source>
        <dbReference type="SAM" id="Coils"/>
    </source>
</evidence>
<organism evidence="2 3">
    <name type="scientific">Meloidogyne graminicola</name>
    <dbReference type="NCBI Taxonomy" id="189291"/>
    <lineage>
        <taxon>Eukaryota</taxon>
        <taxon>Metazoa</taxon>
        <taxon>Ecdysozoa</taxon>
        <taxon>Nematoda</taxon>
        <taxon>Chromadorea</taxon>
        <taxon>Rhabditida</taxon>
        <taxon>Tylenchina</taxon>
        <taxon>Tylenchomorpha</taxon>
        <taxon>Tylenchoidea</taxon>
        <taxon>Meloidogynidae</taxon>
        <taxon>Meloidogyninae</taxon>
        <taxon>Meloidogyne</taxon>
    </lineage>
</organism>
<sequence>MFTNNWKHYKLHDVLFVKLSQNEILKRLANIYTEGLNKYIEKNGNKTELEVANISSWIQMKRLLLGIADSLNDNNLEYCIKVGNEKLNYLYYKTCVILDKKNIQIFAEMKKKGELEKVNKNKKVYLGIINIKENNELTDIDQQIDMLREAHQKKFKELFKENKFREQFEVVQEKKEINQLIYDLLIPSVIIKEEQVEVFECPNEEQLKKSQETTEIQEIKKFLIKDELNDGERKKIKINSLIWHYDFHTHEEKKKALLLEKIKILRINNVEEKLCLLYFFASLKLKENFEVDNELAKHFRFYPSDPTMKSTNSCKDNANFMASSVLGIYNIEEILYNYFDHLIKNWVNIRDLFCKMELKDKNPFDLLQHDVGLYHYKQFLNNSIDSPPSKEAINKLNLIFLLNEMNEKFAGINRKFNKMNIYLYNIFNNKLLWALNQIGFKNVNHAALLITIWTGSSCQRKIIKNNFIEEPEPKEYFSKMHFRKLQYYSSQILAILDISSYNQRERLRKHFLKAVSNVEDKNKIILNQIAIQIIVFIRWIENKIIDGVKEKIELKKRILDNNYLEEFRLHEVLEYKSIYDHLFNMNIEQILNQQKIVNEMQLKLHFYLNDYKIEEFEHDNKYKFIKWRQSIVAEELFDELNKNKNTKENKKKENFINEFSKELKNSKISRQRLYALIGPENAYKCFNLLKIIFDNSEFINLEEIRDELNDEIEAINKKENIEEQVEEEIVLNKNENNLKEVSTSVTKSKMSKKKREQLKRKTIKIEDIKLENETNKVLNENKIEESSNETNLLDFDELKFLGNETKQEDKVLSHVNDEILENSSNETTTTIDSNTSDSVNKIIKVGIEKSKVKNKKDFEKRIKKLKKKNKNKLKEINETKQLNIEKDIDLLFKKIIMSIDDAIIEVKKMVEQWKKDTFTLISGSYLINIDSIESDVDLIVIWTFNYLNNFNENLTKIMLQDFMGNISVCNFEKRNECIAEMSFYCILCRNESTTFLKKITIGVPEIKTKIYGYNFDLAFVAYPWNGNSEQFGNNIIYERNEMLKALSGYRANLKINELIFKNQENSLWAKNNFIYNGKLGFFSGSSLAILVTRLFLDYEVTDMPIYKLLSKFFNDFSQNYKTNFSNEHQNNSKPEPIILEENKNIKRYENLTNKIQDWNENNELGFRKILYFIKIEPGTEEKNIQKIMEKNKKLEKHAELVWPIITPGFPTQNVGYNINVSTRTIMWNEMKKCNLKKIFSFLALKFVKNNIKEALKTKAKNIKSIDETSEYLRNQWKKLLTNVEGFKDKYEHFLAIVCTYSNKNILYGEEFCDFVTTRIRLQLLFSIETEIEAICHANLQTPLMDKKIVLKSLEKMVGYQRAQSKAILDEFTNKIKKSYKPKNVKSNEQVNEIMFKLGFEVKYLKKEEIVKWIVLIFDNYCSRKIIGKQNLMFNVLLMYG</sequence>
<dbReference type="GO" id="GO:1990817">
    <property type="term" value="F:poly(A) RNA polymerase activity"/>
    <property type="evidence" value="ECO:0007669"/>
    <property type="project" value="UniProtKB-EC"/>
</dbReference>
<dbReference type="GO" id="GO:0005524">
    <property type="term" value="F:ATP binding"/>
    <property type="evidence" value="ECO:0007669"/>
    <property type="project" value="UniProtKB-KW"/>
</dbReference>
<dbReference type="GO" id="GO:0005634">
    <property type="term" value="C:nucleus"/>
    <property type="evidence" value="ECO:0007669"/>
    <property type="project" value="UniProtKB-SubCell"/>
</dbReference>